<dbReference type="VEuPathDB" id="AmoebaDB:NAEGRDRAFT_75611"/>
<dbReference type="GeneID" id="8860966"/>
<gene>
    <name evidence="2" type="ORF">NAEGRDRAFT_75611</name>
</gene>
<dbReference type="Proteomes" id="UP000006671">
    <property type="component" value="Unassembled WGS sequence"/>
</dbReference>
<dbReference type="EMBL" id="GG738926">
    <property type="protein sequence ID" value="EFC36756.1"/>
    <property type="molecule type" value="Genomic_DNA"/>
</dbReference>
<accession>D2W2J7</accession>
<keyword evidence="1" id="KW-0472">Membrane</keyword>
<keyword evidence="1" id="KW-0812">Transmembrane</keyword>
<keyword evidence="1" id="KW-1133">Transmembrane helix</keyword>
<protein>
    <submittedName>
        <fullName evidence="2">Predicted protein</fullName>
    </submittedName>
</protein>
<keyword evidence="3" id="KW-1185">Reference proteome</keyword>
<feature type="transmembrane region" description="Helical" evidence="1">
    <location>
        <begin position="104"/>
        <end position="125"/>
    </location>
</feature>
<evidence type="ECO:0000313" key="2">
    <source>
        <dbReference type="EMBL" id="EFC36756.1"/>
    </source>
</evidence>
<reference evidence="2 3" key="1">
    <citation type="journal article" date="2010" name="Cell">
        <title>The genome of Naegleria gruberi illuminates early eukaryotic versatility.</title>
        <authorList>
            <person name="Fritz-Laylin L.K."/>
            <person name="Prochnik S.E."/>
            <person name="Ginger M.L."/>
            <person name="Dacks J.B."/>
            <person name="Carpenter M.L."/>
            <person name="Field M.C."/>
            <person name="Kuo A."/>
            <person name="Paredez A."/>
            <person name="Chapman J."/>
            <person name="Pham J."/>
            <person name="Shu S."/>
            <person name="Neupane R."/>
            <person name="Cipriano M."/>
            <person name="Mancuso J."/>
            <person name="Tu H."/>
            <person name="Salamov A."/>
            <person name="Lindquist E."/>
            <person name="Shapiro H."/>
            <person name="Lucas S."/>
            <person name="Grigoriev I.V."/>
            <person name="Cande W.Z."/>
            <person name="Fulton C."/>
            <person name="Rokhsar D.S."/>
            <person name="Dawson S.C."/>
        </authorList>
    </citation>
    <scope>NUCLEOTIDE SEQUENCE [LARGE SCALE GENOMIC DNA]</scope>
    <source>
        <strain evidence="2 3">NEG-M</strain>
    </source>
</reference>
<evidence type="ECO:0000256" key="1">
    <source>
        <dbReference type="SAM" id="Phobius"/>
    </source>
</evidence>
<evidence type="ECO:0000313" key="3">
    <source>
        <dbReference type="Proteomes" id="UP000006671"/>
    </source>
</evidence>
<name>D2W2J7_NAEGR</name>
<dbReference type="KEGG" id="ngr:NAEGRDRAFT_75611"/>
<organism evidence="3">
    <name type="scientific">Naegleria gruberi</name>
    <name type="common">Amoeba</name>
    <dbReference type="NCBI Taxonomy" id="5762"/>
    <lineage>
        <taxon>Eukaryota</taxon>
        <taxon>Discoba</taxon>
        <taxon>Heterolobosea</taxon>
        <taxon>Tetramitia</taxon>
        <taxon>Eutetramitia</taxon>
        <taxon>Vahlkampfiidae</taxon>
        <taxon>Naegleria</taxon>
    </lineage>
</organism>
<dbReference type="RefSeq" id="XP_002669500.1">
    <property type="nucleotide sequence ID" value="XM_002669454.1"/>
</dbReference>
<dbReference type="AlphaFoldDB" id="D2W2J7"/>
<dbReference type="InParanoid" id="D2W2J7"/>
<proteinExistence type="predicted"/>
<sequence length="150" mass="17382">MLSHFKPSRSLFTRSRFASHNQKSSLIGLISSKKLISFTKFSSLPQHYQFSSSLRRFSEPAQKENAKNAMENINTRLTFKFLRSAKIVIEPIVSLMRRLFFKMVGFVVWRIILYCSILGLILWYFFGTNGLTVATKVAWTFMVALLNTKQ</sequence>